<organism evidence="1 2">
    <name type="scientific">Spiroplasma taiwanense CT-1</name>
    <dbReference type="NCBI Taxonomy" id="1276220"/>
    <lineage>
        <taxon>Bacteria</taxon>
        <taxon>Bacillati</taxon>
        <taxon>Mycoplasmatota</taxon>
        <taxon>Mollicutes</taxon>
        <taxon>Entomoplasmatales</taxon>
        <taxon>Spiroplasmataceae</taxon>
        <taxon>Spiroplasma</taxon>
    </lineage>
</organism>
<gene>
    <name evidence="1" type="ORF">STAIW_v1c00380</name>
</gene>
<dbReference type="STRING" id="1276220.STAIW_v1c00380"/>
<evidence type="ECO:0000313" key="1">
    <source>
        <dbReference type="EMBL" id="AGR40735.1"/>
    </source>
</evidence>
<dbReference type="EMBL" id="CP005074">
    <property type="protein sequence ID" value="AGR40735.1"/>
    <property type="molecule type" value="Genomic_DNA"/>
</dbReference>
<protein>
    <recommendedName>
        <fullName evidence="3">Alcohol dehydrogenase</fullName>
    </recommendedName>
</protein>
<dbReference type="RefSeq" id="WP_020833874.1">
    <property type="nucleotide sequence ID" value="NC_021846.1"/>
</dbReference>
<dbReference type="InterPro" id="IPR011032">
    <property type="entry name" value="GroES-like_sf"/>
</dbReference>
<dbReference type="Proteomes" id="UP000014984">
    <property type="component" value="Chromosome"/>
</dbReference>
<sequence length="53" mass="5905">MRAIIVSKNKEKIVELIEKENITKINNDEVIVKTLYCSLCHSDLTTASGILGD</sequence>
<dbReference type="AlphaFoldDB" id="S5MFU9"/>
<reference evidence="1 2" key="1">
    <citation type="journal article" date="2013" name="Genome Biol. Evol.">
        <title>Comparison of metabolic capacities and inference of gene content evolution in mosquito-associated Spiroplasma diminutum and S. taiwanense.</title>
        <authorList>
            <person name="Lo W.S."/>
            <person name="Ku C."/>
            <person name="Chen L.L."/>
            <person name="Chang T.H."/>
            <person name="Kuo C.H."/>
        </authorList>
    </citation>
    <scope>NUCLEOTIDE SEQUENCE [LARGE SCALE GENOMIC DNA]</scope>
    <source>
        <strain evidence="1">CT-1</strain>
    </source>
</reference>
<name>S5MFU9_9MOLU</name>
<dbReference type="PATRIC" id="fig|1276220.3.peg.37"/>
<evidence type="ECO:0008006" key="3">
    <source>
        <dbReference type="Google" id="ProtNLM"/>
    </source>
</evidence>
<dbReference type="Gene3D" id="3.90.180.10">
    <property type="entry name" value="Medium-chain alcohol dehydrogenases, catalytic domain"/>
    <property type="match status" value="1"/>
</dbReference>
<dbReference type="HOGENOM" id="CLU_3066371_0_0_14"/>
<accession>S5MFU9</accession>
<proteinExistence type="predicted"/>
<evidence type="ECO:0000313" key="2">
    <source>
        <dbReference type="Proteomes" id="UP000014984"/>
    </source>
</evidence>
<dbReference type="KEGG" id="stai:STAIW_v1c00380"/>
<keyword evidence="2" id="KW-1185">Reference proteome</keyword>
<dbReference type="SUPFAM" id="SSF50129">
    <property type="entry name" value="GroES-like"/>
    <property type="match status" value="1"/>
</dbReference>